<dbReference type="SMART" id="SM00034">
    <property type="entry name" value="CLECT"/>
    <property type="match status" value="1"/>
</dbReference>
<feature type="region of interest" description="Disordered" evidence="1">
    <location>
        <begin position="1"/>
        <end position="21"/>
    </location>
</feature>
<dbReference type="InParanoid" id="A0A6J2VS25"/>
<name>A0A6J2VS25_CHACN</name>
<gene>
    <name evidence="4" type="primary">LOC115816030</name>
</gene>
<dbReference type="InterPro" id="IPR050111">
    <property type="entry name" value="C-type_lectin/snaclec_domain"/>
</dbReference>
<dbReference type="InterPro" id="IPR001304">
    <property type="entry name" value="C-type_lectin-like"/>
</dbReference>
<reference evidence="4" key="1">
    <citation type="submission" date="2025-08" db="UniProtKB">
        <authorList>
            <consortium name="RefSeq"/>
        </authorList>
    </citation>
    <scope>IDENTIFICATION</scope>
</reference>
<protein>
    <submittedName>
        <fullName evidence="4">Aggrecan core protein</fullName>
    </submittedName>
</protein>
<organism evidence="3 4">
    <name type="scientific">Chanos chanos</name>
    <name type="common">Milkfish</name>
    <name type="synonym">Mugil chanos</name>
    <dbReference type="NCBI Taxonomy" id="29144"/>
    <lineage>
        <taxon>Eukaryota</taxon>
        <taxon>Metazoa</taxon>
        <taxon>Chordata</taxon>
        <taxon>Craniata</taxon>
        <taxon>Vertebrata</taxon>
        <taxon>Euteleostomi</taxon>
        <taxon>Actinopterygii</taxon>
        <taxon>Neopterygii</taxon>
        <taxon>Teleostei</taxon>
        <taxon>Ostariophysi</taxon>
        <taxon>Gonorynchiformes</taxon>
        <taxon>Chanidae</taxon>
        <taxon>Chanos</taxon>
    </lineage>
</organism>
<accession>A0A6J2VS25</accession>
<dbReference type="AlphaFoldDB" id="A0A6J2VS25"/>
<dbReference type="InterPro" id="IPR016186">
    <property type="entry name" value="C-type_lectin-like/link_sf"/>
</dbReference>
<dbReference type="Gene3D" id="3.10.100.10">
    <property type="entry name" value="Mannose-Binding Protein A, subunit A"/>
    <property type="match status" value="1"/>
</dbReference>
<dbReference type="Pfam" id="PF00059">
    <property type="entry name" value="Lectin_C"/>
    <property type="match status" value="1"/>
</dbReference>
<dbReference type="GeneID" id="115816030"/>
<feature type="domain" description="C-type lectin" evidence="2">
    <location>
        <begin position="182"/>
        <end position="301"/>
    </location>
</feature>
<keyword evidence="3" id="KW-1185">Reference proteome</keyword>
<evidence type="ECO:0000313" key="4">
    <source>
        <dbReference type="RefSeq" id="XP_030634862.1"/>
    </source>
</evidence>
<dbReference type="RefSeq" id="XP_030634862.1">
    <property type="nucleotide sequence ID" value="XM_030779002.1"/>
</dbReference>
<proteinExistence type="predicted"/>
<dbReference type="PANTHER" id="PTHR22803">
    <property type="entry name" value="MANNOSE, PHOSPHOLIPASE, LECTIN RECEPTOR RELATED"/>
    <property type="match status" value="1"/>
</dbReference>
<evidence type="ECO:0000256" key="1">
    <source>
        <dbReference type="SAM" id="MobiDB-lite"/>
    </source>
</evidence>
<dbReference type="Proteomes" id="UP000504632">
    <property type="component" value="Chromosome 7"/>
</dbReference>
<dbReference type="SUPFAM" id="SSF56436">
    <property type="entry name" value="C-type lectin-like"/>
    <property type="match status" value="1"/>
</dbReference>
<dbReference type="InterPro" id="IPR016187">
    <property type="entry name" value="CTDL_fold"/>
</dbReference>
<sequence length="306" mass="34086">MARGGQGHRMPNPSTDGGMGAQAASASASVFNVLMMVFAHRRLHASPLRHKAIQFQHHAPIRKLPLLVQDQDRSAGQEFKAAPPELRRQGTEPSRRFLVDSYTGQLKEYISEMERRVGNHYVPPSLNEFRQGSQNSRVTLVDVRTGKQLAYLSEMERSSGNRQYGPETDLHPETDSCPGEVISGKCYYFNPTPQTFSEAESSCKQFSPNGHLASVTTAELHARLVAMVSKANSAPVLTWLGGVLKEKQFRWTDGSSWGYSDWMPGHPDTATDRKTCLEMFRTDESWWTAVDCGLKRASVCSFSMTA</sequence>
<evidence type="ECO:0000313" key="3">
    <source>
        <dbReference type="Proteomes" id="UP000504632"/>
    </source>
</evidence>
<dbReference type="PROSITE" id="PS50041">
    <property type="entry name" value="C_TYPE_LECTIN_2"/>
    <property type="match status" value="1"/>
</dbReference>
<evidence type="ECO:0000259" key="2">
    <source>
        <dbReference type="PROSITE" id="PS50041"/>
    </source>
</evidence>
<dbReference type="OrthoDB" id="8960263at2759"/>